<sequence length="239" mass="25591">MPDDLQSLLPPQSPTPERPLLGITALIVEDSRFASEALRLLCLRSGARIRRADNLAHARKHLRVYRPNVVIIDLGLPDGSGAELIEELAQSSARVDVLLGMSGDTGAESLARAAGADGFIAKPIANLGEFQEIILSAMPATARPAGIYPVSNENISPDPIALQDDFVHISDLMTLNKGDDMLDYIAQFLAGIARTADDSELIDAASTLASHREQGLPFGSDVARITGLVHDRIDRARVV</sequence>
<evidence type="ECO:0000313" key="4">
    <source>
        <dbReference type="EMBL" id="SLN12745.1"/>
    </source>
</evidence>
<name>A0A1Y5RAT8_9RHOB</name>
<evidence type="ECO:0000256" key="1">
    <source>
        <dbReference type="ARBA" id="ARBA00022553"/>
    </source>
</evidence>
<keyword evidence="1 2" id="KW-0597">Phosphoprotein</keyword>
<dbReference type="PANTHER" id="PTHR44591">
    <property type="entry name" value="STRESS RESPONSE REGULATOR PROTEIN 1"/>
    <property type="match status" value="1"/>
</dbReference>
<dbReference type="PANTHER" id="PTHR44591:SF23">
    <property type="entry name" value="CHEY SUBFAMILY"/>
    <property type="match status" value="1"/>
</dbReference>
<dbReference type="InterPro" id="IPR001789">
    <property type="entry name" value="Sig_transdc_resp-reg_receiver"/>
</dbReference>
<dbReference type="AlphaFoldDB" id="A0A1Y5RAT8"/>
<dbReference type="PROSITE" id="PS50110">
    <property type="entry name" value="RESPONSE_REGULATORY"/>
    <property type="match status" value="1"/>
</dbReference>
<dbReference type="SMART" id="SM00448">
    <property type="entry name" value="REC"/>
    <property type="match status" value="1"/>
</dbReference>
<feature type="modified residue" description="4-aspartylphosphate" evidence="2">
    <location>
        <position position="73"/>
    </location>
</feature>
<dbReference type="SUPFAM" id="SSF52172">
    <property type="entry name" value="CheY-like"/>
    <property type="match status" value="1"/>
</dbReference>
<evidence type="ECO:0000313" key="5">
    <source>
        <dbReference type="Proteomes" id="UP000193307"/>
    </source>
</evidence>
<organism evidence="4 5">
    <name type="scientific">Pacificibacter marinus</name>
    <dbReference type="NCBI Taxonomy" id="658057"/>
    <lineage>
        <taxon>Bacteria</taxon>
        <taxon>Pseudomonadati</taxon>
        <taxon>Pseudomonadota</taxon>
        <taxon>Alphaproteobacteria</taxon>
        <taxon>Rhodobacterales</taxon>
        <taxon>Roseobacteraceae</taxon>
        <taxon>Pacificibacter</taxon>
    </lineage>
</organism>
<dbReference type="STRING" id="658057.SAMN04488032_101504"/>
<dbReference type="Proteomes" id="UP000193307">
    <property type="component" value="Unassembled WGS sequence"/>
</dbReference>
<dbReference type="Gene3D" id="3.40.50.2300">
    <property type="match status" value="1"/>
</dbReference>
<gene>
    <name evidence="4" type="primary">kdpE</name>
    <name evidence="4" type="ORF">PAM7971_00143</name>
</gene>
<reference evidence="4 5" key="1">
    <citation type="submission" date="2017-03" db="EMBL/GenBank/DDBJ databases">
        <authorList>
            <person name="Afonso C.L."/>
            <person name="Miller P.J."/>
            <person name="Scott M.A."/>
            <person name="Spackman E."/>
            <person name="Goraichik I."/>
            <person name="Dimitrov K.M."/>
            <person name="Suarez D.L."/>
            <person name="Swayne D.E."/>
        </authorList>
    </citation>
    <scope>NUCLEOTIDE SEQUENCE [LARGE SCALE GENOMIC DNA]</scope>
    <source>
        <strain evidence="4 5">CECT 7971</strain>
    </source>
</reference>
<keyword evidence="5" id="KW-1185">Reference proteome</keyword>
<dbReference type="RefSeq" id="WP_090875140.1">
    <property type="nucleotide sequence ID" value="NZ_FNZV01000001.1"/>
</dbReference>
<dbReference type="Pfam" id="PF00072">
    <property type="entry name" value="Response_reg"/>
    <property type="match status" value="1"/>
</dbReference>
<evidence type="ECO:0000259" key="3">
    <source>
        <dbReference type="PROSITE" id="PS50110"/>
    </source>
</evidence>
<evidence type="ECO:0000256" key="2">
    <source>
        <dbReference type="PROSITE-ProRule" id="PRU00169"/>
    </source>
</evidence>
<dbReference type="OrthoDB" id="7831674at2"/>
<feature type="domain" description="Response regulatory" evidence="3">
    <location>
        <begin position="24"/>
        <end position="137"/>
    </location>
</feature>
<protein>
    <submittedName>
        <fullName evidence="4">KDP operon transcriptional regulatory protein KdpE</fullName>
    </submittedName>
</protein>
<dbReference type="CDD" id="cd00156">
    <property type="entry name" value="REC"/>
    <property type="match status" value="1"/>
</dbReference>
<proteinExistence type="predicted"/>
<dbReference type="EMBL" id="FWFW01000001">
    <property type="protein sequence ID" value="SLN12745.1"/>
    <property type="molecule type" value="Genomic_DNA"/>
</dbReference>
<dbReference type="InterPro" id="IPR011006">
    <property type="entry name" value="CheY-like_superfamily"/>
</dbReference>
<dbReference type="GO" id="GO:0000160">
    <property type="term" value="P:phosphorelay signal transduction system"/>
    <property type="evidence" value="ECO:0007669"/>
    <property type="project" value="InterPro"/>
</dbReference>
<dbReference type="InterPro" id="IPR050595">
    <property type="entry name" value="Bact_response_regulator"/>
</dbReference>
<accession>A0A1Y5RAT8</accession>